<dbReference type="Proteomes" id="UP000001026">
    <property type="component" value="Chromosome"/>
</dbReference>
<sequence length="277" mass="32160">MLFSRIVGGLGNQLFQIAACLKYRNRREKVIISFLGDIHVPKRINCLDYIFVRPNWLCFDNSHNLNLTTQIIAKTSASIRLGSYIPFISINDRNFSLRNNRSSIKKILFLDGYFNQNWTYNSLKDAFMPLKLKPIELNKECLQVCKNDVVIHLRGGDFLKIPNLNICNFEYYKKSISYAISKGYYSFKLISEDQIYGKAILKEIKKCFVGLKIQLLDSYSIKNDFNLIRSSKLAILSNSTFSWWASFLSTSKKEFIVPKNFSIKEKRIILPNETIVN</sequence>
<dbReference type="GO" id="GO:0016020">
    <property type="term" value="C:membrane"/>
    <property type="evidence" value="ECO:0007669"/>
    <property type="project" value="InterPro"/>
</dbReference>
<dbReference type="KEGG" id="pmm:PMM0353"/>
<dbReference type="EMBL" id="BX548174">
    <property type="protein sequence ID" value="CAE18812.1"/>
    <property type="molecule type" value="Genomic_DNA"/>
</dbReference>
<protein>
    <submittedName>
        <fullName evidence="3">Glycosyl transferase family 11</fullName>
    </submittedName>
</protein>
<evidence type="ECO:0000256" key="2">
    <source>
        <dbReference type="ARBA" id="ARBA00022679"/>
    </source>
</evidence>
<name>Q7V2V5_PROMP</name>
<keyword evidence="1" id="KW-0328">Glycosyltransferase</keyword>
<dbReference type="HOGENOM" id="CLU_1085414_0_0_3"/>
<keyword evidence="2 3" id="KW-0808">Transferase</keyword>
<organism evidence="3 4">
    <name type="scientific">Prochlorococcus marinus subsp. pastoris (strain CCMP1986 / NIES-2087 / MED4)</name>
    <dbReference type="NCBI Taxonomy" id="59919"/>
    <lineage>
        <taxon>Bacteria</taxon>
        <taxon>Bacillati</taxon>
        <taxon>Cyanobacteriota</taxon>
        <taxon>Cyanophyceae</taxon>
        <taxon>Synechococcales</taxon>
        <taxon>Prochlorococcaceae</taxon>
        <taxon>Prochlorococcus</taxon>
    </lineage>
</organism>
<evidence type="ECO:0000313" key="4">
    <source>
        <dbReference type="Proteomes" id="UP000001026"/>
    </source>
</evidence>
<dbReference type="eggNOG" id="ENOG5030TUE">
    <property type="taxonomic scope" value="Bacteria"/>
</dbReference>
<dbReference type="InterPro" id="IPR002516">
    <property type="entry name" value="Glyco_trans_11"/>
</dbReference>
<reference evidence="3 4" key="1">
    <citation type="journal article" date="2003" name="Nature">
        <title>Genome divergence in two Prochlorococcus ecotypes reflects oceanic niche differentiation.</title>
        <authorList>
            <person name="Rocap G."/>
            <person name="Larimer F.W."/>
            <person name="Lamerdin J.E."/>
            <person name="Malfatti S."/>
            <person name="Chain P."/>
            <person name="Ahlgren N.A."/>
            <person name="Arellano A."/>
            <person name="Coleman M."/>
            <person name="Hauser L."/>
            <person name="Hess W.R."/>
            <person name="Johnson Z.I."/>
            <person name="Land M.L."/>
            <person name="Lindell D."/>
            <person name="Post A.F."/>
            <person name="Regala W."/>
            <person name="Shah M."/>
            <person name="Shaw S.L."/>
            <person name="Steglich C."/>
            <person name="Sullivan M.B."/>
            <person name="Ting C.S."/>
            <person name="Tolonen A."/>
            <person name="Webb E.A."/>
            <person name="Zinser E.R."/>
            <person name="Chisholm S.W."/>
        </authorList>
    </citation>
    <scope>NUCLEOTIDE SEQUENCE [LARGE SCALE GENOMIC DNA]</scope>
    <source>
        <strain evidence="4">CCMP1986 / NIES-2087 / MED4</strain>
    </source>
</reference>
<dbReference type="PANTHER" id="PTHR11927">
    <property type="entry name" value="GALACTOSIDE 2-L-FUCOSYLTRANSFERASE"/>
    <property type="match status" value="1"/>
</dbReference>
<dbReference type="STRING" id="59919.PMM0353"/>
<dbReference type="AlphaFoldDB" id="Q7V2V5"/>
<proteinExistence type="predicted"/>
<dbReference type="Pfam" id="PF01531">
    <property type="entry name" value="Glyco_transf_11"/>
    <property type="match status" value="1"/>
</dbReference>
<accession>Q7V2V5</accession>
<dbReference type="GO" id="GO:0008107">
    <property type="term" value="F:galactoside 2-alpha-L-fucosyltransferase activity"/>
    <property type="evidence" value="ECO:0007669"/>
    <property type="project" value="InterPro"/>
</dbReference>
<dbReference type="CAZy" id="GT11">
    <property type="family name" value="Glycosyltransferase Family 11"/>
</dbReference>
<evidence type="ECO:0000313" key="3">
    <source>
        <dbReference type="EMBL" id="CAE18812.1"/>
    </source>
</evidence>
<gene>
    <name evidence="3" type="ordered locus">PMM0353</name>
</gene>
<dbReference type="PANTHER" id="PTHR11927:SF9">
    <property type="entry name" value="L-FUCOSYLTRANSFERASE"/>
    <property type="match status" value="1"/>
</dbReference>
<dbReference type="RefSeq" id="WP_011131990.1">
    <property type="nucleotide sequence ID" value="NC_005072.1"/>
</dbReference>
<dbReference type="GO" id="GO:0005975">
    <property type="term" value="P:carbohydrate metabolic process"/>
    <property type="evidence" value="ECO:0007669"/>
    <property type="project" value="InterPro"/>
</dbReference>
<evidence type="ECO:0000256" key="1">
    <source>
        <dbReference type="ARBA" id="ARBA00022676"/>
    </source>
</evidence>
<dbReference type="OrthoDB" id="9794601at2"/>